<dbReference type="InterPro" id="IPR036875">
    <property type="entry name" value="Znf_CCHC_sf"/>
</dbReference>
<evidence type="ECO:0000256" key="1">
    <source>
        <dbReference type="SAM" id="MobiDB-lite"/>
    </source>
</evidence>
<accession>A0A1S2YU43</accession>
<dbReference type="PANTHER" id="PTHR47481:SF22">
    <property type="entry name" value="RETROTRANSPOSON GAG DOMAIN-CONTAINING PROTEIN"/>
    <property type="match status" value="1"/>
</dbReference>
<dbReference type="GO" id="GO:0008270">
    <property type="term" value="F:zinc ion binding"/>
    <property type="evidence" value="ECO:0007669"/>
    <property type="project" value="InterPro"/>
</dbReference>
<organism evidence="3 4">
    <name type="scientific">Cicer arietinum</name>
    <name type="common">Chickpea</name>
    <name type="synonym">Garbanzo</name>
    <dbReference type="NCBI Taxonomy" id="3827"/>
    <lineage>
        <taxon>Eukaryota</taxon>
        <taxon>Viridiplantae</taxon>
        <taxon>Streptophyta</taxon>
        <taxon>Embryophyta</taxon>
        <taxon>Tracheophyta</taxon>
        <taxon>Spermatophyta</taxon>
        <taxon>Magnoliopsida</taxon>
        <taxon>eudicotyledons</taxon>
        <taxon>Gunneridae</taxon>
        <taxon>Pentapetalae</taxon>
        <taxon>rosids</taxon>
        <taxon>fabids</taxon>
        <taxon>Fabales</taxon>
        <taxon>Fabaceae</taxon>
        <taxon>Papilionoideae</taxon>
        <taxon>50 kb inversion clade</taxon>
        <taxon>NPAAA clade</taxon>
        <taxon>Hologalegina</taxon>
        <taxon>IRL clade</taxon>
        <taxon>Cicereae</taxon>
        <taxon>Cicer</taxon>
    </lineage>
</organism>
<feature type="compositionally biased region" description="Basic residues" evidence="1">
    <location>
        <begin position="92"/>
        <end position="103"/>
    </location>
</feature>
<dbReference type="Pfam" id="PF22936">
    <property type="entry name" value="Pol_BBD"/>
    <property type="match status" value="1"/>
</dbReference>
<reference evidence="3" key="1">
    <citation type="journal article" date="2013" name="Nat. Biotechnol.">
        <title>Draft genome sequence of chickpea (Cicer arietinum) provides a resource for trait improvement.</title>
        <authorList>
            <person name="Varshney R.K."/>
            <person name="Song C."/>
            <person name="Saxena R.K."/>
            <person name="Azam S."/>
            <person name="Yu S."/>
            <person name="Sharpe A.G."/>
            <person name="Cannon S."/>
            <person name="Baek J."/>
            <person name="Rosen B.D."/>
            <person name="Tar'an B."/>
            <person name="Millan T."/>
            <person name="Zhang X."/>
            <person name="Ramsay L.D."/>
            <person name="Iwata A."/>
            <person name="Wang Y."/>
            <person name="Nelson W."/>
            <person name="Farmer A.D."/>
            <person name="Gaur P.M."/>
            <person name="Soderlund C."/>
            <person name="Penmetsa R.V."/>
            <person name="Xu C."/>
            <person name="Bharti A.K."/>
            <person name="He W."/>
            <person name="Winter P."/>
            <person name="Zhao S."/>
            <person name="Hane J.K."/>
            <person name="Carrasquilla-Garcia N."/>
            <person name="Condie J.A."/>
            <person name="Upadhyaya H.D."/>
            <person name="Luo M.C."/>
            <person name="Thudi M."/>
            <person name="Gowda C.L."/>
            <person name="Singh N.P."/>
            <person name="Lichtenzveig J."/>
            <person name="Gali K.K."/>
            <person name="Rubio J."/>
            <person name="Nadarajan N."/>
            <person name="Dolezel J."/>
            <person name="Bansal K.C."/>
            <person name="Xu X."/>
            <person name="Edwards D."/>
            <person name="Zhang G."/>
            <person name="Kahl G."/>
            <person name="Gil J."/>
            <person name="Singh K.B."/>
            <person name="Datta S.K."/>
            <person name="Jackson S.A."/>
            <person name="Wang J."/>
            <person name="Cook D.R."/>
        </authorList>
    </citation>
    <scope>NUCLEOTIDE SEQUENCE [LARGE SCALE GENOMIC DNA]</scope>
    <source>
        <strain evidence="3">cv. CDC Frontier</strain>
    </source>
</reference>
<feature type="compositionally biased region" description="Polar residues" evidence="1">
    <location>
        <begin position="80"/>
        <end position="89"/>
    </location>
</feature>
<evidence type="ECO:0000259" key="2">
    <source>
        <dbReference type="Pfam" id="PF22936"/>
    </source>
</evidence>
<dbReference type="RefSeq" id="XP_004509951.1">
    <property type="nucleotide sequence ID" value="XM_004509894.1"/>
</dbReference>
<protein>
    <submittedName>
        <fullName evidence="4">Uncharacterized protein LOC101488242</fullName>
    </submittedName>
</protein>
<reference evidence="4" key="2">
    <citation type="submission" date="2025-08" db="UniProtKB">
        <authorList>
            <consortium name="RefSeq"/>
        </authorList>
    </citation>
    <scope>IDENTIFICATION</scope>
    <source>
        <tissue evidence="4">Etiolated seedlings</tissue>
    </source>
</reference>
<dbReference type="PaxDb" id="3827-XP_004509951.1"/>
<sequence length="233" mass="26916">MKEDEVVADYFNRVQVVVNNMRTNGELITELMVIEKIHRTLTQRNNQIMVAIEESKDLYKMKVKDLHGSLEAHELRALQAQGSKQTSQGDVKHKKGKGKFKWYKKYDSDEGDGNSRNQNISDNNIKNSNGKKKFNKKGIQCYNCKKWEHFANECISKKVQRENAEAQMAADDSDSYKVLLKATTKSDNDCPEQWYLDTSSSNHLIGHKDWFVSIDEKVKRENKFADNSSITEE</sequence>
<proteinExistence type="predicted"/>
<keyword evidence="3" id="KW-1185">Reference proteome</keyword>
<evidence type="ECO:0000313" key="3">
    <source>
        <dbReference type="Proteomes" id="UP000087171"/>
    </source>
</evidence>
<dbReference type="OrthoDB" id="2015125at2759"/>
<feature type="compositionally biased region" description="Low complexity" evidence="1">
    <location>
        <begin position="117"/>
        <end position="128"/>
    </location>
</feature>
<gene>
    <name evidence="4" type="primary">LOC101488242</name>
</gene>
<dbReference type="Pfam" id="PF14223">
    <property type="entry name" value="Retrotran_gag_2"/>
    <property type="match status" value="1"/>
</dbReference>
<evidence type="ECO:0000313" key="4">
    <source>
        <dbReference type="RefSeq" id="XP_004509951.1"/>
    </source>
</evidence>
<dbReference type="KEGG" id="cam:101488242"/>
<feature type="region of interest" description="Disordered" evidence="1">
    <location>
        <begin position="78"/>
        <end position="131"/>
    </location>
</feature>
<dbReference type="eggNOG" id="KOG0017">
    <property type="taxonomic scope" value="Eukaryota"/>
</dbReference>
<dbReference type="GO" id="GO:0003676">
    <property type="term" value="F:nucleic acid binding"/>
    <property type="evidence" value="ECO:0007669"/>
    <property type="project" value="InterPro"/>
</dbReference>
<dbReference type="SUPFAM" id="SSF57756">
    <property type="entry name" value="Retrovirus zinc finger-like domains"/>
    <property type="match status" value="1"/>
</dbReference>
<dbReference type="GeneID" id="101488242"/>
<dbReference type="AlphaFoldDB" id="A0A1S2YU43"/>
<dbReference type="PANTHER" id="PTHR47481">
    <property type="match status" value="1"/>
</dbReference>
<dbReference type="InterPro" id="IPR054722">
    <property type="entry name" value="PolX-like_BBD"/>
</dbReference>
<dbReference type="Proteomes" id="UP000087171">
    <property type="component" value="Chromosome Ca7"/>
</dbReference>
<feature type="domain" description="Retrovirus-related Pol polyprotein from transposon TNT 1-94-like beta-barrel" evidence="2">
    <location>
        <begin position="194"/>
        <end position="230"/>
    </location>
</feature>
<name>A0A1S2YU43_CICAR</name>